<dbReference type="AlphaFoldDB" id="A0A0G4P4U0"/>
<protein>
    <submittedName>
        <fullName evidence="5">Ankyrin repeat-containing domain</fullName>
    </submittedName>
</protein>
<dbReference type="InterPro" id="IPR051573">
    <property type="entry name" value="Ankyrin-SOCS_box_domain"/>
</dbReference>
<dbReference type="Proteomes" id="UP000053732">
    <property type="component" value="Unassembled WGS sequence"/>
</dbReference>
<organism evidence="5 6">
    <name type="scientific">Penicillium camemberti (strain FM 013)</name>
    <dbReference type="NCBI Taxonomy" id="1429867"/>
    <lineage>
        <taxon>Eukaryota</taxon>
        <taxon>Fungi</taxon>
        <taxon>Dikarya</taxon>
        <taxon>Ascomycota</taxon>
        <taxon>Pezizomycotina</taxon>
        <taxon>Eurotiomycetes</taxon>
        <taxon>Eurotiomycetidae</taxon>
        <taxon>Eurotiales</taxon>
        <taxon>Aspergillaceae</taxon>
        <taxon>Penicillium</taxon>
    </lineage>
</organism>
<dbReference type="PROSITE" id="PS50088">
    <property type="entry name" value="ANK_REPEAT"/>
    <property type="match status" value="3"/>
</dbReference>
<reference evidence="5 6" key="1">
    <citation type="journal article" date="2014" name="Nat. Commun.">
        <title>Multiple recent horizontal transfers of a large genomic region in cheese making fungi.</title>
        <authorList>
            <person name="Cheeseman K."/>
            <person name="Ropars J."/>
            <person name="Renault P."/>
            <person name="Dupont J."/>
            <person name="Gouzy J."/>
            <person name="Branca A."/>
            <person name="Abraham A.L."/>
            <person name="Ceppi M."/>
            <person name="Conseiller E."/>
            <person name="Debuchy R."/>
            <person name="Malagnac F."/>
            <person name="Goarin A."/>
            <person name="Silar P."/>
            <person name="Lacoste S."/>
            <person name="Sallet E."/>
            <person name="Bensimon A."/>
            <person name="Giraud T."/>
            <person name="Brygoo Y."/>
        </authorList>
    </citation>
    <scope>NUCLEOTIDE SEQUENCE [LARGE SCALE GENOMIC DNA]</scope>
    <source>
        <strain evidence="6">FM 013</strain>
    </source>
</reference>
<sequence length="386" mass="43336">MSILKLPPELLMSIAEALECRDLNMLLQCHSYLYKTLNDSLYQLNVQHHDASALYWAASSGSDKTLQRLLDAGANVQWESPYFACSVQKPGTRLRRCIWKENMKEHPISYAAAQGYLNIVEHLLDLGVDINYRDADGLTPLALAAREGHFPLTRALINQGAKQLSHDTMGQYPLAQAASKGYHDIEDYLFEKLRQYPYGKTSPGLDLYWMLKYAAERGDDDRIRYLLSQGADVNFQLPIESHSPLCGALAYAPSPFSTVKLLLEVGADPNRKASRSIDYQPGRPAREQAPLKLAVPRDESIGLIKLLIQYGADASKQSLALLTAIQHQKAAEFRLLIDNGARLDADYRRVSVAWRGINCGYQPIIDICLEHRVSPDDRRLIRAGRN</sequence>
<feature type="repeat" description="ANK" evidence="4">
    <location>
        <begin position="136"/>
        <end position="168"/>
    </location>
</feature>
<dbReference type="SMART" id="SM00248">
    <property type="entry name" value="ANK"/>
    <property type="match status" value="6"/>
</dbReference>
<keyword evidence="3 4" id="KW-0040">ANK repeat</keyword>
<dbReference type="GO" id="GO:0016567">
    <property type="term" value="P:protein ubiquitination"/>
    <property type="evidence" value="ECO:0007669"/>
    <property type="project" value="TreeGrafter"/>
</dbReference>
<dbReference type="Pfam" id="PF12796">
    <property type="entry name" value="Ank_2"/>
    <property type="match status" value="1"/>
</dbReference>
<evidence type="ECO:0000313" key="6">
    <source>
        <dbReference type="Proteomes" id="UP000053732"/>
    </source>
</evidence>
<evidence type="ECO:0000256" key="1">
    <source>
        <dbReference type="ARBA" id="ARBA00005949"/>
    </source>
</evidence>
<dbReference type="Gene3D" id="1.25.40.20">
    <property type="entry name" value="Ankyrin repeat-containing domain"/>
    <property type="match status" value="2"/>
</dbReference>
<dbReference type="PANTHER" id="PTHR24136:SF15">
    <property type="entry name" value="ANK_REP_REGION DOMAIN-CONTAINING PROTEIN"/>
    <property type="match status" value="1"/>
</dbReference>
<proteinExistence type="inferred from homology"/>
<gene>
    <name evidence="5" type="ORF">PCAMFM013_S005g000483</name>
</gene>
<dbReference type="PRINTS" id="PR01415">
    <property type="entry name" value="ANKYRIN"/>
</dbReference>
<feature type="repeat" description="ANK" evidence="4">
    <location>
        <begin position="49"/>
        <end position="81"/>
    </location>
</feature>
<comment type="similarity">
    <text evidence="1">Belongs to the ankyrin SOCS box (ASB) family.</text>
</comment>
<dbReference type="InterPro" id="IPR036770">
    <property type="entry name" value="Ankyrin_rpt-contain_sf"/>
</dbReference>
<feature type="repeat" description="ANK" evidence="4">
    <location>
        <begin position="103"/>
        <end position="135"/>
    </location>
</feature>
<evidence type="ECO:0000256" key="2">
    <source>
        <dbReference type="ARBA" id="ARBA00022737"/>
    </source>
</evidence>
<evidence type="ECO:0000256" key="4">
    <source>
        <dbReference type="PROSITE-ProRule" id="PRU00023"/>
    </source>
</evidence>
<dbReference type="InterPro" id="IPR002110">
    <property type="entry name" value="Ankyrin_rpt"/>
</dbReference>
<dbReference type="PANTHER" id="PTHR24136">
    <property type="entry name" value="SOWAH (DROSOPHILA) HOMOLOG"/>
    <property type="match status" value="1"/>
</dbReference>
<evidence type="ECO:0000313" key="5">
    <source>
        <dbReference type="EMBL" id="CRL21319.1"/>
    </source>
</evidence>
<dbReference type="PROSITE" id="PS50297">
    <property type="entry name" value="ANK_REP_REGION"/>
    <property type="match status" value="2"/>
</dbReference>
<keyword evidence="6" id="KW-1185">Reference proteome</keyword>
<dbReference type="EMBL" id="HG793138">
    <property type="protein sequence ID" value="CRL21319.1"/>
    <property type="molecule type" value="Genomic_DNA"/>
</dbReference>
<name>A0A0G4P4U0_PENC3</name>
<dbReference type="SUPFAM" id="SSF48403">
    <property type="entry name" value="Ankyrin repeat"/>
    <property type="match status" value="1"/>
</dbReference>
<keyword evidence="2" id="KW-0677">Repeat</keyword>
<dbReference type="GO" id="GO:0045732">
    <property type="term" value="P:positive regulation of protein catabolic process"/>
    <property type="evidence" value="ECO:0007669"/>
    <property type="project" value="TreeGrafter"/>
</dbReference>
<evidence type="ECO:0000256" key="3">
    <source>
        <dbReference type="ARBA" id="ARBA00023043"/>
    </source>
</evidence>
<accession>A0A0G4P4U0</accession>
<dbReference type="STRING" id="1429867.A0A0G4P4U0"/>